<name>A0A7J6F9F3_CANSA</name>
<reference evidence="2 3" key="1">
    <citation type="journal article" date="2020" name="bioRxiv">
        <title>Sequence and annotation of 42 cannabis genomes reveals extensive copy number variation in cannabinoid synthesis and pathogen resistance genes.</title>
        <authorList>
            <person name="Mckernan K.J."/>
            <person name="Helbert Y."/>
            <person name="Kane L.T."/>
            <person name="Ebling H."/>
            <person name="Zhang L."/>
            <person name="Liu B."/>
            <person name="Eaton Z."/>
            <person name="Mclaughlin S."/>
            <person name="Kingan S."/>
            <person name="Baybayan P."/>
            <person name="Concepcion G."/>
            <person name="Jordan M."/>
            <person name="Riva A."/>
            <person name="Barbazuk W."/>
            <person name="Harkins T."/>
        </authorList>
    </citation>
    <scope>NUCLEOTIDE SEQUENCE [LARGE SCALE GENOMIC DNA]</scope>
    <source>
        <strain evidence="3">cv. Jamaican Lion 4</strain>
        <tissue evidence="2">Leaf</tissue>
    </source>
</reference>
<gene>
    <name evidence="2" type="ORF">F8388_025785</name>
</gene>
<accession>A0A7J6F9F3</accession>
<evidence type="ECO:0000313" key="3">
    <source>
        <dbReference type="Proteomes" id="UP000525078"/>
    </source>
</evidence>
<keyword evidence="1" id="KW-0812">Transmembrane</keyword>
<sequence>MTGPGFGRKQLGFILRLGPKPKTILNQKRVCSQTRSPLLSSFFFFFFLFSWSPFPNLYIHNSHFNSLKSENFS</sequence>
<evidence type="ECO:0000256" key="1">
    <source>
        <dbReference type="SAM" id="Phobius"/>
    </source>
</evidence>
<keyword evidence="1" id="KW-1133">Transmembrane helix</keyword>
<dbReference type="AlphaFoldDB" id="A0A7J6F9F3"/>
<organism evidence="2 3">
    <name type="scientific">Cannabis sativa</name>
    <name type="common">Hemp</name>
    <name type="synonym">Marijuana</name>
    <dbReference type="NCBI Taxonomy" id="3483"/>
    <lineage>
        <taxon>Eukaryota</taxon>
        <taxon>Viridiplantae</taxon>
        <taxon>Streptophyta</taxon>
        <taxon>Embryophyta</taxon>
        <taxon>Tracheophyta</taxon>
        <taxon>Spermatophyta</taxon>
        <taxon>Magnoliopsida</taxon>
        <taxon>eudicotyledons</taxon>
        <taxon>Gunneridae</taxon>
        <taxon>Pentapetalae</taxon>
        <taxon>rosids</taxon>
        <taxon>fabids</taxon>
        <taxon>Rosales</taxon>
        <taxon>Cannabaceae</taxon>
        <taxon>Cannabis</taxon>
    </lineage>
</organism>
<proteinExistence type="predicted"/>
<comment type="caution">
    <text evidence="2">The sequence shown here is derived from an EMBL/GenBank/DDBJ whole genome shotgun (WGS) entry which is preliminary data.</text>
</comment>
<protein>
    <submittedName>
        <fullName evidence="2">Uncharacterized protein</fullName>
    </submittedName>
</protein>
<feature type="transmembrane region" description="Helical" evidence="1">
    <location>
        <begin position="38"/>
        <end position="59"/>
    </location>
</feature>
<evidence type="ECO:0000313" key="2">
    <source>
        <dbReference type="EMBL" id="KAF4367367.1"/>
    </source>
</evidence>
<dbReference type="Proteomes" id="UP000525078">
    <property type="component" value="Unassembled WGS sequence"/>
</dbReference>
<keyword evidence="1" id="KW-0472">Membrane</keyword>
<dbReference type="EMBL" id="JAATIP010000143">
    <property type="protein sequence ID" value="KAF4367367.1"/>
    <property type="molecule type" value="Genomic_DNA"/>
</dbReference>